<dbReference type="PANTHER" id="PTHR33608">
    <property type="entry name" value="BLL2464 PROTEIN"/>
    <property type="match status" value="1"/>
</dbReference>
<sequence length="114" mass="12560">MFTDGWYESGIAETLLALAAAGQHVVFVQLLSPQELDPRLDGELRLIDAELGTGKEVALSGGLLRQYRQTLAEFQDELRRLCADRGIPFVFIDTSRSISDIIASLATIPNTLRL</sequence>
<name>A0A2R5F177_9BACL</name>
<gene>
    <name evidence="1" type="ORF">PAT3040_04100</name>
</gene>
<dbReference type="Proteomes" id="UP000245202">
    <property type="component" value="Unassembled WGS sequence"/>
</dbReference>
<dbReference type="AlphaFoldDB" id="A0A2R5F177"/>
<organism evidence="1 2">
    <name type="scientific">Paenibacillus agaridevorans</name>
    <dbReference type="NCBI Taxonomy" id="171404"/>
    <lineage>
        <taxon>Bacteria</taxon>
        <taxon>Bacillati</taxon>
        <taxon>Bacillota</taxon>
        <taxon>Bacilli</taxon>
        <taxon>Bacillales</taxon>
        <taxon>Paenibacillaceae</taxon>
        <taxon>Paenibacillus</taxon>
    </lineage>
</organism>
<evidence type="ECO:0000313" key="1">
    <source>
        <dbReference type="EMBL" id="GBG09454.1"/>
    </source>
</evidence>
<accession>A0A2R5F177</accession>
<comment type="caution">
    <text evidence="1">The sequence shown here is derived from an EMBL/GenBank/DDBJ whole genome shotgun (WGS) entry which is preliminary data.</text>
</comment>
<keyword evidence="2" id="KW-1185">Reference proteome</keyword>
<proteinExistence type="predicted"/>
<dbReference type="EMBL" id="BDQX01000230">
    <property type="protein sequence ID" value="GBG09454.1"/>
    <property type="molecule type" value="Genomic_DNA"/>
</dbReference>
<protein>
    <submittedName>
        <fullName evidence="1">Putative DUF58 domain-containing protein</fullName>
    </submittedName>
</protein>
<reference evidence="1 2" key="1">
    <citation type="submission" date="2017-08" db="EMBL/GenBank/DDBJ databases">
        <title>Substantial Increase in Enzyme Production by Combined Drug-Resistance Mutations in Paenibacillus agaridevorans.</title>
        <authorList>
            <person name="Tanaka Y."/>
            <person name="Funane K."/>
            <person name="Hosaka T."/>
            <person name="Shiwa Y."/>
            <person name="Fujita N."/>
            <person name="Miyazaki T."/>
            <person name="Yoshikawa H."/>
            <person name="Murakami K."/>
            <person name="Kasahara K."/>
            <person name="Inaoka T."/>
            <person name="Hiraga Y."/>
            <person name="Ochi K."/>
        </authorList>
    </citation>
    <scope>NUCLEOTIDE SEQUENCE [LARGE SCALE GENOMIC DNA]</scope>
    <source>
        <strain evidence="1 2">T-3040</strain>
    </source>
</reference>
<dbReference type="PANTHER" id="PTHR33608:SF7">
    <property type="entry name" value="DUF58 DOMAIN-CONTAINING PROTEIN"/>
    <property type="match status" value="1"/>
</dbReference>
<evidence type="ECO:0000313" key="2">
    <source>
        <dbReference type="Proteomes" id="UP000245202"/>
    </source>
</evidence>